<feature type="domain" description="Carbohydrate kinase FGGY C-terminal" evidence="6">
    <location>
        <begin position="254"/>
        <end position="438"/>
    </location>
</feature>
<evidence type="ECO:0000259" key="6">
    <source>
        <dbReference type="Pfam" id="PF02782"/>
    </source>
</evidence>
<dbReference type="PROSITE" id="PS00445">
    <property type="entry name" value="FGGY_KINASES_2"/>
    <property type="match status" value="1"/>
</dbReference>
<evidence type="ECO:0000256" key="1">
    <source>
        <dbReference type="ARBA" id="ARBA00009156"/>
    </source>
</evidence>
<protein>
    <submittedName>
        <fullName evidence="7">Gluconokinase</fullName>
        <ecNumber evidence="7">2.7.1.12</ecNumber>
    </submittedName>
</protein>
<dbReference type="GO" id="GO:0046316">
    <property type="term" value="F:gluconokinase activity"/>
    <property type="evidence" value="ECO:0007669"/>
    <property type="project" value="UniProtKB-EC"/>
</dbReference>
<dbReference type="SUPFAM" id="SSF53067">
    <property type="entry name" value="Actin-like ATPase domain"/>
    <property type="match status" value="2"/>
</dbReference>
<evidence type="ECO:0000256" key="2">
    <source>
        <dbReference type="ARBA" id="ARBA00022679"/>
    </source>
</evidence>
<proteinExistence type="inferred from homology"/>
<reference evidence="7 8" key="1">
    <citation type="submission" date="2020-08" db="EMBL/GenBank/DDBJ databases">
        <title>Genomic Encyclopedia of Type Strains, Phase IV (KMG-IV): sequencing the most valuable type-strain genomes for metagenomic binning, comparative biology and taxonomic classification.</title>
        <authorList>
            <person name="Goeker M."/>
        </authorList>
    </citation>
    <scope>NUCLEOTIDE SEQUENCE [LARGE SCALE GENOMIC DNA]</scope>
    <source>
        <strain evidence="7 8">DSM 105074</strain>
    </source>
</reference>
<sequence>MNTPFLIGIDMGTTNAKAIACDKAGNLLATHSVGYSVQYPQPDWAEQDPDEIVAAALECIHKVYSTTKSYGPLLGISFSSAMHSLVALTEQGQPLTKLIIWADNRSADIADALRPTAIGKEMYRRNGTPIHAMTPACKLRWLHEHQPVVFRRAAKFVGIKEYLFYKLTGKYLIDYSVASATGLFNIRELRWDAWTLDQLRLEISQLSEPVSPFHVQELPSSEVLSLPAGTPLVIGASDGCLANLGSGATDPGTMAITIGTSGAARISAPRAYSDDQMRTFCYLLEEQTYIIGGATNNGAIIFQWLKDTFFANETYEQVFARAEAIEPGADGLVFLPYLLGERAPLWDSHVRGGFAGLGIRHTQAHFVRAVMEGIILNLYSIGKILMEQQPIHTVYANGGFTQSTTWVQLLADVFGKPIALNETAETGAMGAMMMGLKALGHIREYDEVPQFTPVARTVEPNWMRHRGYQLLAARFEQWVKTVTREYPSTL</sequence>
<accession>A0A840TN47</accession>
<keyword evidence="3 4" id="KW-0418">Kinase</keyword>
<dbReference type="PANTHER" id="PTHR43095">
    <property type="entry name" value="SUGAR KINASE"/>
    <property type="match status" value="1"/>
</dbReference>
<dbReference type="EC" id="2.7.1.12" evidence="7"/>
<dbReference type="InterPro" id="IPR000577">
    <property type="entry name" value="Carb_kinase_FGGY"/>
</dbReference>
<dbReference type="InterPro" id="IPR050406">
    <property type="entry name" value="FGGY_Carb_Kinase"/>
</dbReference>
<evidence type="ECO:0000256" key="3">
    <source>
        <dbReference type="ARBA" id="ARBA00022777"/>
    </source>
</evidence>
<dbReference type="GO" id="GO:0005975">
    <property type="term" value="P:carbohydrate metabolic process"/>
    <property type="evidence" value="ECO:0007669"/>
    <property type="project" value="InterPro"/>
</dbReference>
<dbReference type="CDD" id="cd07770">
    <property type="entry name" value="ASKHA_NBD_FGGY_GntK"/>
    <property type="match status" value="1"/>
</dbReference>
<dbReference type="EMBL" id="JACHGF010000006">
    <property type="protein sequence ID" value="MBB5285696.1"/>
    <property type="molecule type" value="Genomic_DNA"/>
</dbReference>
<dbReference type="PROSITE" id="PS00933">
    <property type="entry name" value="FGGY_KINASES_1"/>
    <property type="match status" value="1"/>
</dbReference>
<dbReference type="Pfam" id="PF00370">
    <property type="entry name" value="FGGY_N"/>
    <property type="match status" value="1"/>
</dbReference>
<evidence type="ECO:0000259" key="5">
    <source>
        <dbReference type="Pfam" id="PF00370"/>
    </source>
</evidence>
<dbReference type="Pfam" id="PF02782">
    <property type="entry name" value="FGGY_C"/>
    <property type="match status" value="1"/>
</dbReference>
<dbReference type="InterPro" id="IPR018484">
    <property type="entry name" value="FGGY_N"/>
</dbReference>
<dbReference type="AlphaFoldDB" id="A0A840TN47"/>
<keyword evidence="2 4" id="KW-0808">Transferase</keyword>
<evidence type="ECO:0000313" key="7">
    <source>
        <dbReference type="EMBL" id="MBB5285696.1"/>
    </source>
</evidence>
<dbReference type="RefSeq" id="WP_184176106.1">
    <property type="nucleotide sequence ID" value="NZ_JACHGF010000006.1"/>
</dbReference>
<name>A0A840TN47_9BACT</name>
<dbReference type="InterPro" id="IPR043129">
    <property type="entry name" value="ATPase_NBD"/>
</dbReference>
<dbReference type="Gene3D" id="3.30.420.40">
    <property type="match status" value="2"/>
</dbReference>
<dbReference type="PIRSF" id="PIRSF000538">
    <property type="entry name" value="GlpK"/>
    <property type="match status" value="1"/>
</dbReference>
<dbReference type="PANTHER" id="PTHR43095:SF2">
    <property type="entry name" value="GLUCONOKINASE"/>
    <property type="match status" value="1"/>
</dbReference>
<gene>
    <name evidence="7" type="ORF">HNQ92_003856</name>
</gene>
<evidence type="ECO:0000313" key="8">
    <source>
        <dbReference type="Proteomes" id="UP000557307"/>
    </source>
</evidence>
<organism evidence="7 8">
    <name type="scientific">Rhabdobacter roseus</name>
    <dbReference type="NCBI Taxonomy" id="1655419"/>
    <lineage>
        <taxon>Bacteria</taxon>
        <taxon>Pseudomonadati</taxon>
        <taxon>Bacteroidota</taxon>
        <taxon>Cytophagia</taxon>
        <taxon>Cytophagales</taxon>
        <taxon>Cytophagaceae</taxon>
        <taxon>Rhabdobacter</taxon>
    </lineage>
</organism>
<comment type="caution">
    <text evidence="7">The sequence shown here is derived from an EMBL/GenBank/DDBJ whole genome shotgun (WGS) entry which is preliminary data.</text>
</comment>
<dbReference type="InterPro" id="IPR018483">
    <property type="entry name" value="Carb_kinase_FGGY_CS"/>
</dbReference>
<dbReference type="Proteomes" id="UP000557307">
    <property type="component" value="Unassembled WGS sequence"/>
</dbReference>
<dbReference type="InterPro" id="IPR018485">
    <property type="entry name" value="FGGY_C"/>
</dbReference>
<comment type="similarity">
    <text evidence="1 4">Belongs to the FGGY kinase family.</text>
</comment>
<evidence type="ECO:0000256" key="4">
    <source>
        <dbReference type="RuleBase" id="RU003733"/>
    </source>
</evidence>
<keyword evidence="8" id="KW-1185">Reference proteome</keyword>
<feature type="domain" description="Carbohydrate kinase FGGY N-terminal" evidence="5">
    <location>
        <begin position="6"/>
        <end position="245"/>
    </location>
</feature>